<dbReference type="RefSeq" id="WP_122199548.1">
    <property type="nucleotide sequence ID" value="NZ_JBHSKC010000003.1"/>
</dbReference>
<evidence type="ECO:0000313" key="12">
    <source>
        <dbReference type="Proteomes" id="UP000282674"/>
    </source>
</evidence>
<feature type="domain" description="Enoyl reductase (ER)" evidence="10">
    <location>
        <begin position="8"/>
        <end position="343"/>
    </location>
</feature>
<keyword evidence="5 9" id="KW-0862">Zinc</keyword>
<gene>
    <name evidence="11" type="ORF">EBO15_39290</name>
</gene>
<keyword evidence="12" id="KW-1185">Reference proteome</keyword>
<dbReference type="SMART" id="SM00829">
    <property type="entry name" value="PKS_ER"/>
    <property type="match status" value="1"/>
</dbReference>
<proteinExistence type="inferred from homology"/>
<dbReference type="EC" id="1.1.1.1" evidence="3"/>
<dbReference type="EMBL" id="RFFG01000145">
    <property type="protein sequence ID" value="RMI36204.1"/>
    <property type="molecule type" value="Genomic_DNA"/>
</dbReference>
<reference evidence="11 12" key="1">
    <citation type="submission" date="2018-10" db="EMBL/GenBank/DDBJ databases">
        <title>Isolation from soil.</title>
        <authorList>
            <person name="Hu J."/>
        </authorList>
    </citation>
    <scope>NUCLEOTIDE SEQUENCE [LARGE SCALE GENOMIC DNA]</scope>
    <source>
        <strain evidence="11 12">NEAU-Ht49</strain>
    </source>
</reference>
<evidence type="ECO:0000259" key="10">
    <source>
        <dbReference type="SMART" id="SM00829"/>
    </source>
</evidence>
<dbReference type="InterPro" id="IPR011032">
    <property type="entry name" value="GroES-like_sf"/>
</dbReference>
<comment type="catalytic activity">
    <reaction evidence="8">
        <text>a primary alcohol + NAD(+) = an aldehyde + NADH + H(+)</text>
        <dbReference type="Rhea" id="RHEA:10736"/>
        <dbReference type="ChEBI" id="CHEBI:15378"/>
        <dbReference type="ChEBI" id="CHEBI:15734"/>
        <dbReference type="ChEBI" id="CHEBI:17478"/>
        <dbReference type="ChEBI" id="CHEBI:57540"/>
        <dbReference type="ChEBI" id="CHEBI:57945"/>
        <dbReference type="EC" id="1.1.1.1"/>
    </reaction>
</comment>
<dbReference type="GO" id="GO:0008270">
    <property type="term" value="F:zinc ion binding"/>
    <property type="evidence" value="ECO:0007669"/>
    <property type="project" value="InterPro"/>
</dbReference>
<dbReference type="InterPro" id="IPR020843">
    <property type="entry name" value="ER"/>
</dbReference>
<dbReference type="Pfam" id="PF08240">
    <property type="entry name" value="ADH_N"/>
    <property type="match status" value="1"/>
</dbReference>
<evidence type="ECO:0000256" key="7">
    <source>
        <dbReference type="ARBA" id="ARBA00049164"/>
    </source>
</evidence>
<comment type="caution">
    <text evidence="11">The sequence shown here is derived from an EMBL/GenBank/DDBJ whole genome shotgun (WGS) entry which is preliminary data.</text>
</comment>
<dbReference type="Gene3D" id="3.90.180.10">
    <property type="entry name" value="Medium-chain alcohol dehydrogenases, catalytic domain"/>
    <property type="match status" value="1"/>
</dbReference>
<evidence type="ECO:0000256" key="1">
    <source>
        <dbReference type="ARBA" id="ARBA00001947"/>
    </source>
</evidence>
<comment type="catalytic activity">
    <reaction evidence="7">
        <text>a secondary alcohol + NAD(+) = a ketone + NADH + H(+)</text>
        <dbReference type="Rhea" id="RHEA:10740"/>
        <dbReference type="ChEBI" id="CHEBI:15378"/>
        <dbReference type="ChEBI" id="CHEBI:17087"/>
        <dbReference type="ChEBI" id="CHEBI:35681"/>
        <dbReference type="ChEBI" id="CHEBI:57540"/>
        <dbReference type="ChEBI" id="CHEBI:57945"/>
        <dbReference type="EC" id="1.1.1.1"/>
    </reaction>
</comment>
<dbReference type="SUPFAM" id="SSF51735">
    <property type="entry name" value="NAD(P)-binding Rossmann-fold domains"/>
    <property type="match status" value="1"/>
</dbReference>
<dbReference type="InterPro" id="IPR013154">
    <property type="entry name" value="ADH-like_N"/>
</dbReference>
<evidence type="ECO:0000313" key="11">
    <source>
        <dbReference type="EMBL" id="RMI36204.1"/>
    </source>
</evidence>
<dbReference type="OrthoDB" id="334894at2"/>
<evidence type="ECO:0000256" key="5">
    <source>
        <dbReference type="ARBA" id="ARBA00022833"/>
    </source>
</evidence>
<dbReference type="PANTHER" id="PTHR42940:SF8">
    <property type="entry name" value="VACUOLAR PROTEIN SORTING-ASSOCIATED PROTEIN 11"/>
    <property type="match status" value="1"/>
</dbReference>
<protein>
    <recommendedName>
        <fullName evidence="3">alcohol dehydrogenase</fullName>
        <ecNumber evidence="3">1.1.1.1</ecNumber>
    </recommendedName>
</protein>
<dbReference type="PANTHER" id="PTHR42940">
    <property type="entry name" value="ALCOHOL DEHYDROGENASE 1-RELATED"/>
    <property type="match status" value="1"/>
</dbReference>
<dbReference type="InterPro" id="IPR002328">
    <property type="entry name" value="ADH_Zn_CS"/>
</dbReference>
<dbReference type="PROSITE" id="PS00059">
    <property type="entry name" value="ADH_ZINC"/>
    <property type="match status" value="1"/>
</dbReference>
<evidence type="ECO:0000256" key="2">
    <source>
        <dbReference type="ARBA" id="ARBA00008072"/>
    </source>
</evidence>
<comment type="similarity">
    <text evidence="2 9">Belongs to the zinc-containing alcohol dehydrogenase family.</text>
</comment>
<organism evidence="11 12">
    <name type="scientific">Actinomadura harenae</name>
    <dbReference type="NCBI Taxonomy" id="2483351"/>
    <lineage>
        <taxon>Bacteria</taxon>
        <taxon>Bacillati</taxon>
        <taxon>Actinomycetota</taxon>
        <taxon>Actinomycetes</taxon>
        <taxon>Streptosporangiales</taxon>
        <taxon>Thermomonosporaceae</taxon>
        <taxon>Actinomadura</taxon>
    </lineage>
</organism>
<evidence type="ECO:0000256" key="8">
    <source>
        <dbReference type="ARBA" id="ARBA00049243"/>
    </source>
</evidence>
<evidence type="ECO:0000256" key="3">
    <source>
        <dbReference type="ARBA" id="ARBA00013190"/>
    </source>
</evidence>
<dbReference type="CDD" id="cd05284">
    <property type="entry name" value="arabinose_DH_like"/>
    <property type="match status" value="1"/>
</dbReference>
<evidence type="ECO:0000256" key="6">
    <source>
        <dbReference type="ARBA" id="ARBA00023002"/>
    </source>
</evidence>
<dbReference type="SUPFAM" id="SSF50129">
    <property type="entry name" value="GroES-like"/>
    <property type="match status" value="1"/>
</dbReference>
<name>A0A3M2LFM5_9ACTN</name>
<dbReference type="Gene3D" id="3.40.50.720">
    <property type="entry name" value="NAD(P)-binding Rossmann-like Domain"/>
    <property type="match status" value="1"/>
</dbReference>
<evidence type="ECO:0000256" key="4">
    <source>
        <dbReference type="ARBA" id="ARBA00022723"/>
    </source>
</evidence>
<sequence>MRAYRVVGWQEPPRLVDVDVPRPGPGQVLVRVAGCGLCHSDLTMTGIPAGIGEALGWRAPFTLGHETAGHVAETGADVTAVKPGDPVALVSPSSCGTCRYCARGLDSSCPDGLAGRGYGRDGGLAGYVLVDGVRGLVPLRTLDPATAGPLTDAGATAYHAVRRALPRVHPDGTAVVIGAGGLGAFAVQFLRALSGARVVAVDTNPARLDLARELGADDAITGVDAATAARIADLTGGLGADAVLDFAGVDATIAAGVAMLRPAGVFGLVGASGGSLRAPWFGGLPRDGEVFTFQGSSVADLQEVVALAERGVVRNEVEVFPLDRVEDAYARLARGDLRGRAVVQP</sequence>
<dbReference type="Pfam" id="PF00107">
    <property type="entry name" value="ADH_zinc_N"/>
    <property type="match status" value="1"/>
</dbReference>
<comment type="cofactor">
    <cofactor evidence="1 9">
        <name>Zn(2+)</name>
        <dbReference type="ChEBI" id="CHEBI:29105"/>
    </cofactor>
</comment>
<dbReference type="Proteomes" id="UP000282674">
    <property type="component" value="Unassembled WGS sequence"/>
</dbReference>
<accession>A0A3M2LFM5</accession>
<keyword evidence="6" id="KW-0560">Oxidoreductase</keyword>
<dbReference type="GO" id="GO:0004022">
    <property type="term" value="F:alcohol dehydrogenase (NAD+) activity"/>
    <property type="evidence" value="ECO:0007669"/>
    <property type="project" value="UniProtKB-EC"/>
</dbReference>
<keyword evidence="4 9" id="KW-0479">Metal-binding</keyword>
<evidence type="ECO:0000256" key="9">
    <source>
        <dbReference type="RuleBase" id="RU361277"/>
    </source>
</evidence>
<dbReference type="InterPro" id="IPR036291">
    <property type="entry name" value="NAD(P)-bd_dom_sf"/>
</dbReference>
<dbReference type="AlphaFoldDB" id="A0A3M2LFM5"/>
<dbReference type="InterPro" id="IPR013149">
    <property type="entry name" value="ADH-like_C"/>
</dbReference>